<proteinExistence type="predicted"/>
<protein>
    <submittedName>
        <fullName evidence="1">Uncharacterized protein</fullName>
    </submittedName>
</protein>
<name>A0ACC2VDT2_9TREE</name>
<sequence length="363" mass="39823">MSALVENKTVFFIGGTGYIGSAVLSKLLKYKTQYPITALTRSEEKLELLNKLEDNVKGLHGSLTDLDLLEEQASKHDIVFNTADADNVEATKALLKGMAKRKAETGHRPVYIHTSGTGVLADDAAGQWDTLKIYSDLGVNPEAKPPLLAIDSLSDTALHRNVDLMILEADVRADIRSFIILPSTIYGLNDCDLVANGIGNNQSIQMPALIKASIDRKRPGMVGKGHNIWPNVHIRDVAELFLVVYDLALAGNKGNHGHQGYFFAESGEHTLFSVGQTIGQAMVKYKLAENPEPTTFTKEEIDKYFGGSDYLGSNSRARGDRSRRIGWKPKYEAEDFFRSLDEEVKVTMGKANADGSFDFGGKL</sequence>
<dbReference type="Proteomes" id="UP001227268">
    <property type="component" value="Unassembled WGS sequence"/>
</dbReference>
<evidence type="ECO:0000313" key="2">
    <source>
        <dbReference type="Proteomes" id="UP001227268"/>
    </source>
</evidence>
<comment type="caution">
    <text evidence="1">The sequence shown here is derived from an EMBL/GenBank/DDBJ whole genome shotgun (WGS) entry which is preliminary data.</text>
</comment>
<keyword evidence="2" id="KW-1185">Reference proteome</keyword>
<dbReference type="EMBL" id="JASBWT010000017">
    <property type="protein sequence ID" value="KAJ9097233.1"/>
    <property type="molecule type" value="Genomic_DNA"/>
</dbReference>
<gene>
    <name evidence="1" type="ORF">QFC21_004902</name>
</gene>
<accession>A0ACC2VDT2</accession>
<evidence type="ECO:0000313" key="1">
    <source>
        <dbReference type="EMBL" id="KAJ9097233.1"/>
    </source>
</evidence>
<organism evidence="1 2">
    <name type="scientific">Naganishia friedmannii</name>
    <dbReference type="NCBI Taxonomy" id="89922"/>
    <lineage>
        <taxon>Eukaryota</taxon>
        <taxon>Fungi</taxon>
        <taxon>Dikarya</taxon>
        <taxon>Basidiomycota</taxon>
        <taxon>Agaricomycotina</taxon>
        <taxon>Tremellomycetes</taxon>
        <taxon>Filobasidiales</taxon>
        <taxon>Filobasidiaceae</taxon>
        <taxon>Naganishia</taxon>
    </lineage>
</organism>
<reference evidence="1" key="1">
    <citation type="submission" date="2023-04" db="EMBL/GenBank/DDBJ databases">
        <title>Draft Genome sequencing of Naganishia species isolated from polar environments using Oxford Nanopore Technology.</title>
        <authorList>
            <person name="Leo P."/>
            <person name="Venkateswaran K."/>
        </authorList>
    </citation>
    <scope>NUCLEOTIDE SEQUENCE</scope>
    <source>
        <strain evidence="1">MNA-CCFEE 5423</strain>
    </source>
</reference>